<reference evidence="1 2" key="1">
    <citation type="submission" date="2018-08" db="EMBL/GenBank/DDBJ databases">
        <title>Paenibacillus sp. M4BSY-1, whole genome shotgun sequence.</title>
        <authorList>
            <person name="Tuo L."/>
        </authorList>
    </citation>
    <scope>NUCLEOTIDE SEQUENCE [LARGE SCALE GENOMIC DNA]</scope>
    <source>
        <strain evidence="1 2">M4BSY-1</strain>
    </source>
</reference>
<evidence type="ECO:0000313" key="2">
    <source>
        <dbReference type="Proteomes" id="UP000261905"/>
    </source>
</evidence>
<dbReference type="Proteomes" id="UP000261905">
    <property type="component" value="Unassembled WGS sequence"/>
</dbReference>
<dbReference type="AlphaFoldDB" id="A0A371P7R2"/>
<dbReference type="RefSeq" id="WP_116048367.1">
    <property type="nucleotide sequence ID" value="NZ_QUBQ01000004.1"/>
</dbReference>
<dbReference type="Pfam" id="PF13207">
    <property type="entry name" value="AAA_17"/>
    <property type="match status" value="1"/>
</dbReference>
<evidence type="ECO:0000313" key="1">
    <source>
        <dbReference type="EMBL" id="REK71983.1"/>
    </source>
</evidence>
<name>A0A371P7R2_9BACL</name>
<sequence>MRKMIFIGGIHGVGKTSLCEDLTTRYEIPHFSASKLIATEKEEAYSRNKLIPDINQNQDLLSNSLNRINISGWFLLDGHFCLLNTSSEITRIPIDTFEKISPASIIVLTDLTSSIQKRFFQRDGHQFDFNLLENFQNAEIEYAREISSSLKIPILVAQSGNTESIHEFINRTIQ</sequence>
<protein>
    <submittedName>
        <fullName evidence="1">AAA family ATPase</fullName>
    </submittedName>
</protein>
<proteinExistence type="predicted"/>
<comment type="caution">
    <text evidence="1">The sequence shown here is derived from an EMBL/GenBank/DDBJ whole genome shotgun (WGS) entry which is preliminary data.</text>
</comment>
<dbReference type="InterPro" id="IPR027417">
    <property type="entry name" value="P-loop_NTPase"/>
</dbReference>
<organism evidence="1 2">
    <name type="scientific">Paenibacillus paeoniae</name>
    <dbReference type="NCBI Taxonomy" id="2292705"/>
    <lineage>
        <taxon>Bacteria</taxon>
        <taxon>Bacillati</taxon>
        <taxon>Bacillota</taxon>
        <taxon>Bacilli</taxon>
        <taxon>Bacillales</taxon>
        <taxon>Paenibacillaceae</taxon>
        <taxon>Paenibacillus</taxon>
    </lineage>
</organism>
<gene>
    <name evidence="1" type="ORF">DX130_20025</name>
</gene>
<keyword evidence="2" id="KW-1185">Reference proteome</keyword>
<dbReference type="EMBL" id="QUBQ01000004">
    <property type="protein sequence ID" value="REK71983.1"/>
    <property type="molecule type" value="Genomic_DNA"/>
</dbReference>
<dbReference type="OrthoDB" id="1850524at2"/>
<accession>A0A371P7R2</accession>
<dbReference type="Gene3D" id="3.40.50.300">
    <property type="entry name" value="P-loop containing nucleotide triphosphate hydrolases"/>
    <property type="match status" value="1"/>
</dbReference>
<dbReference type="SUPFAM" id="SSF52540">
    <property type="entry name" value="P-loop containing nucleoside triphosphate hydrolases"/>
    <property type="match status" value="1"/>
</dbReference>